<name>A0ACC1HXI9_9FUNG</name>
<reference evidence="1" key="1">
    <citation type="submission" date="2022-06" db="EMBL/GenBank/DDBJ databases">
        <title>Phylogenomic reconstructions and comparative analyses of Kickxellomycotina fungi.</title>
        <authorList>
            <person name="Reynolds N.K."/>
            <person name="Stajich J.E."/>
            <person name="Barry K."/>
            <person name="Grigoriev I.V."/>
            <person name="Crous P."/>
            <person name="Smith M.E."/>
        </authorList>
    </citation>
    <scope>NUCLEOTIDE SEQUENCE</scope>
    <source>
        <strain evidence="1">RSA 2271</strain>
    </source>
</reference>
<evidence type="ECO:0000313" key="2">
    <source>
        <dbReference type="Proteomes" id="UP001145114"/>
    </source>
</evidence>
<protein>
    <submittedName>
        <fullName evidence="1">Uncharacterized protein</fullName>
    </submittedName>
</protein>
<evidence type="ECO:0000313" key="1">
    <source>
        <dbReference type="EMBL" id="KAJ1680036.1"/>
    </source>
</evidence>
<sequence>MHGNGDGGPFSTVTQHIGKLVVVVSAFPAEEEGDLSLEPGDIVEVLGERGGWFKGVLNGKKGIFPSDSVRLLTDEEAKEYRASNTAAVPPPQLPSVRPPVPAPPISLPPLPPASLSHPPPSLAAAPAAESTAPVLESGTDGSRATQRRPLPMPPSSTGSNAPRSKNLPYIPAGAVPMLPFGAPPLPRQPGNSNAGGGGSNNPHKLPADADTDDIAPAAEDLDHRTSTQSETLNEGGGSGAPWPSRPLPQPPKLPASSTSITLPPPDLPPPPPPPRRSNTYSSADDGQDSGSVAASSRPSLECLEEAEAGMAHHDQAASKAKKSKDYKSGHRISRLFKMGKKPKDKGENVDEAASEYPDIPPRRTSVSDQQQQSETIPEMPLSFEEHLAPPLPSLPPVTLMRGTLLMHPVCLSLTVASHYSRAETRKPARPPMPPLPQPVPADISEPPQPMTKAKKVDAISHEEVEGVVAPARNMVPNTDKEAPPAEGDEESKVAAAAECPAPRGEAAAQEPSNADSEKSKPMLAKLARVLRDYKAESSEELELAADDVLTIIHRGTENDPRWKGESHGRIGYFPGGVVEPIEASAEDEDTEGGGDADKPKKFKLAAYGVKQGGLGSILASGNMPVLRKTSRPKQMQQDFESKDQERQPAAVPVPPIQFKLRSVRGHTGATGYRADSEDKAKGVAEEKRPTQVVGLVPQLSASVPGKDVESDQTEGKANIPSISEHPASEDRAETMAAMGEDGGWMETEQAIATAKVGDDKQEEEEEEGQKVVNAEDSIKTTEVSSEEHKESWEDIPESSAKPETEEEEEVVVAEKAKPVVSAENDRKQYEGEEQEVQGEYEEEEESKANKEETSPKSPELAPIKPPALIQGKKKVLRRGPPRRNPTPDALKQAFEEAQTKILETALEKDKDRPVSPVERPAPILPPKPKGLANRGIPLPKSGFQASSKVGSATASRIAALQRRLESPRADDGDDDDAETTTSTGGSTSAEIQGGTGPVAGFTSLTKPFHRANTTATNSGPGYRAMSPPTSVATVEDKWRQSIDQQLRQLTDNVASITSRLAPEAIVQSIRTTVTDPLQQKLQQEIQGVQSELTSLHTRYQQVQATVDGLPKETPLTKAEIQELIESRVAAVLKPLSQAIEELTKENQDLRKQVKDLRNYVDELTVDEE</sequence>
<gene>
    <name evidence="1" type="ORF">EV182_000811</name>
</gene>
<dbReference type="Proteomes" id="UP001145114">
    <property type="component" value="Unassembled WGS sequence"/>
</dbReference>
<keyword evidence="2" id="KW-1185">Reference proteome</keyword>
<proteinExistence type="predicted"/>
<dbReference type="EMBL" id="JAMZIH010000068">
    <property type="protein sequence ID" value="KAJ1680036.1"/>
    <property type="molecule type" value="Genomic_DNA"/>
</dbReference>
<organism evidence="1 2">
    <name type="scientific">Spiromyces aspiralis</name>
    <dbReference type="NCBI Taxonomy" id="68401"/>
    <lineage>
        <taxon>Eukaryota</taxon>
        <taxon>Fungi</taxon>
        <taxon>Fungi incertae sedis</taxon>
        <taxon>Zoopagomycota</taxon>
        <taxon>Kickxellomycotina</taxon>
        <taxon>Kickxellomycetes</taxon>
        <taxon>Kickxellales</taxon>
        <taxon>Kickxellaceae</taxon>
        <taxon>Spiromyces</taxon>
    </lineage>
</organism>
<accession>A0ACC1HXI9</accession>
<comment type="caution">
    <text evidence="1">The sequence shown here is derived from an EMBL/GenBank/DDBJ whole genome shotgun (WGS) entry which is preliminary data.</text>
</comment>